<dbReference type="OrthoDB" id="154591at2157"/>
<dbReference type="HOGENOM" id="CLU_2968402_0_0_2"/>
<gene>
    <name evidence="2" type="ordered locus">Nmlp_1806</name>
</gene>
<proteinExistence type="predicted"/>
<feature type="region of interest" description="Disordered" evidence="1">
    <location>
        <begin position="1"/>
        <end position="23"/>
    </location>
</feature>
<dbReference type="EMBL" id="HF582854">
    <property type="protein sequence ID" value="CCQ35993.1"/>
    <property type="molecule type" value="Genomic_DNA"/>
</dbReference>
<reference evidence="2 3" key="1">
    <citation type="journal article" date="2013" name="Genome Announc.">
        <title>Genome of the haloarchaeon Natronomonas moolapensis, a neutrophilic member of a previously haloalkaliphilic genus.</title>
        <authorList>
            <person name="Dyall-Smith M.L."/>
            <person name="Pfeiffer F."/>
            <person name="Oberwinkler T."/>
            <person name="Klee K."/>
            <person name="Rampp M."/>
            <person name="Palm P."/>
            <person name="Gross K."/>
            <person name="Schuster S.C."/>
            <person name="Oesterhelt D."/>
        </authorList>
    </citation>
    <scope>NUCLEOTIDE SEQUENCE [LARGE SCALE GENOMIC DNA]</scope>
    <source>
        <strain evidence="3">DSM 18674 / JCM 14361 / 8.8.11</strain>
    </source>
</reference>
<name>M1Y0L0_NATM8</name>
<feature type="compositionally biased region" description="Basic and acidic residues" evidence="1">
    <location>
        <begin position="13"/>
        <end position="23"/>
    </location>
</feature>
<dbReference type="Proteomes" id="UP000011867">
    <property type="component" value="Chromosome"/>
</dbReference>
<dbReference type="NCBIfam" id="NF041910">
    <property type="entry name" value="HVO_0416"/>
    <property type="match status" value="1"/>
</dbReference>
<dbReference type="InterPro" id="IPR049695">
    <property type="entry name" value="HVO_0416-like"/>
</dbReference>
<keyword evidence="3" id="KW-1185">Reference proteome</keyword>
<dbReference type="AlphaFoldDB" id="M1Y0L0"/>
<sequence length="55" mass="6232">MATANDVFDEFLEDRGHETETPSWERDYNKKRCPDCGGLHGLDASNCSVCGWRPN</sequence>
<accession>M1Y0L0</accession>
<evidence type="ECO:0000256" key="1">
    <source>
        <dbReference type="SAM" id="MobiDB-lite"/>
    </source>
</evidence>
<protein>
    <submittedName>
        <fullName evidence="2">Small CPxCG-related zinc finger protein</fullName>
    </submittedName>
</protein>
<evidence type="ECO:0000313" key="3">
    <source>
        <dbReference type="Proteomes" id="UP000011867"/>
    </source>
</evidence>
<dbReference type="GeneID" id="55549450"/>
<dbReference type="eggNOG" id="arCOG06423">
    <property type="taxonomic scope" value="Archaea"/>
</dbReference>
<dbReference type="STRING" id="268739.Nmlp_1806"/>
<organism evidence="2 3">
    <name type="scientific">Natronomonas moolapensis (strain DSM 18674 / CECT 7526 / JCM 14361 / 8.8.11)</name>
    <dbReference type="NCBI Taxonomy" id="268739"/>
    <lineage>
        <taxon>Archaea</taxon>
        <taxon>Methanobacteriati</taxon>
        <taxon>Methanobacteriota</taxon>
        <taxon>Stenosarchaea group</taxon>
        <taxon>Halobacteria</taxon>
        <taxon>Halobacteriales</taxon>
        <taxon>Natronomonadaceae</taxon>
        <taxon>Natronomonas</taxon>
    </lineage>
</organism>
<evidence type="ECO:0000313" key="2">
    <source>
        <dbReference type="EMBL" id="CCQ35993.1"/>
    </source>
</evidence>
<dbReference type="KEGG" id="nmo:Nmlp_1806"/>
<dbReference type="RefSeq" id="WP_015408820.1">
    <property type="nucleotide sequence ID" value="NC_020388.1"/>
</dbReference>